<feature type="domain" description="Pyridine nucleotide-disulphide oxidoreductase dimerisation" evidence="2">
    <location>
        <begin position="73"/>
        <end position="158"/>
    </location>
</feature>
<evidence type="ECO:0000313" key="4">
    <source>
        <dbReference type="Proteomes" id="UP000297907"/>
    </source>
</evidence>
<organism evidence="3 4">
    <name type="scientific">Cryobacterium adonitolivorans</name>
    <dbReference type="NCBI Taxonomy" id="1259189"/>
    <lineage>
        <taxon>Bacteria</taxon>
        <taxon>Bacillati</taxon>
        <taxon>Actinomycetota</taxon>
        <taxon>Actinomycetes</taxon>
        <taxon>Micrococcales</taxon>
        <taxon>Microbacteriaceae</taxon>
        <taxon>Cryobacterium</taxon>
    </lineage>
</organism>
<name>A0A4R8WAN8_9MICO</name>
<gene>
    <name evidence="3" type="ORF">E3O42_05725</name>
</gene>
<dbReference type="GO" id="GO:0050660">
    <property type="term" value="F:flavin adenine dinucleotide binding"/>
    <property type="evidence" value="ECO:0007669"/>
    <property type="project" value="TreeGrafter"/>
</dbReference>
<proteinExistence type="predicted"/>
<dbReference type="Proteomes" id="UP000297907">
    <property type="component" value="Unassembled WGS sequence"/>
</dbReference>
<dbReference type="Pfam" id="PF02852">
    <property type="entry name" value="Pyr_redox_dim"/>
    <property type="match status" value="1"/>
</dbReference>
<comment type="caution">
    <text evidence="3">The sequence shown here is derived from an EMBL/GenBank/DDBJ whole genome shotgun (WGS) entry which is preliminary data.</text>
</comment>
<evidence type="ECO:0000259" key="2">
    <source>
        <dbReference type="Pfam" id="PF02852"/>
    </source>
</evidence>
<dbReference type="OrthoDB" id="9800167at2"/>
<accession>A0A4R8WAN8</accession>
<sequence>MRRRPWRRTSRAARRSGTCPGAAACRRYPRARLGAAARASGPRPAASRRRRSLHSWRKRRALARPQSPGAREALRRGLRIVTVEHELVDRAVTEAQTGGYTQLVVDGRGRLLGGTVVGPRAGETLGEITLAVKNRLTTGDIAGTTHAYPTHSDGLWNAAIADLRRRPAPPARVGAGIEGHPHPAPGARRPRSREVQLGLTAGRLAVTPSETRRQVLGCTDVQPIAGRDRVACFRPFARPDHYM</sequence>
<evidence type="ECO:0000313" key="3">
    <source>
        <dbReference type="EMBL" id="TFC04097.1"/>
    </source>
</evidence>
<dbReference type="InterPro" id="IPR004099">
    <property type="entry name" value="Pyr_nucl-diS_OxRdtase_dimer"/>
</dbReference>
<dbReference type="GO" id="GO:0003955">
    <property type="term" value="F:NAD(P)H dehydrogenase (quinone) activity"/>
    <property type="evidence" value="ECO:0007669"/>
    <property type="project" value="TreeGrafter"/>
</dbReference>
<dbReference type="AlphaFoldDB" id="A0A4R8WAN8"/>
<dbReference type="InterPro" id="IPR016156">
    <property type="entry name" value="FAD/NAD-linked_Rdtase_dimer_sf"/>
</dbReference>
<dbReference type="PANTHER" id="PTHR43014:SF2">
    <property type="entry name" value="MERCURIC REDUCTASE"/>
    <property type="match status" value="1"/>
</dbReference>
<feature type="region of interest" description="Disordered" evidence="1">
    <location>
        <begin position="34"/>
        <end position="71"/>
    </location>
</feature>
<dbReference type="PANTHER" id="PTHR43014">
    <property type="entry name" value="MERCURIC REDUCTASE"/>
    <property type="match status" value="1"/>
</dbReference>
<dbReference type="SUPFAM" id="SSF55424">
    <property type="entry name" value="FAD/NAD-linked reductases, dimerisation (C-terminal) domain"/>
    <property type="match status" value="1"/>
</dbReference>
<feature type="compositionally biased region" description="Low complexity" evidence="1">
    <location>
        <begin position="34"/>
        <end position="45"/>
    </location>
</feature>
<feature type="compositionally biased region" description="Basic residues" evidence="1">
    <location>
        <begin position="1"/>
        <end position="14"/>
    </location>
</feature>
<feature type="compositionally biased region" description="Basic residues" evidence="1">
    <location>
        <begin position="46"/>
        <end position="62"/>
    </location>
</feature>
<protein>
    <recommendedName>
        <fullName evidence="2">Pyridine nucleotide-disulphide oxidoreductase dimerisation domain-containing protein</fullName>
    </recommendedName>
</protein>
<reference evidence="3 4" key="1">
    <citation type="submission" date="2019-03" db="EMBL/GenBank/DDBJ databases">
        <title>Genomics of glacier-inhabiting Cryobacterium strains.</title>
        <authorList>
            <person name="Liu Q."/>
            <person name="Xin Y.-H."/>
        </authorList>
    </citation>
    <scope>NUCLEOTIDE SEQUENCE [LARGE SCALE GENOMIC DNA]</scope>
    <source>
        <strain evidence="3 4">RHLS22-1</strain>
    </source>
</reference>
<dbReference type="EMBL" id="SOFL01000016">
    <property type="protein sequence ID" value="TFC04097.1"/>
    <property type="molecule type" value="Genomic_DNA"/>
</dbReference>
<keyword evidence="4" id="KW-1185">Reference proteome</keyword>
<feature type="region of interest" description="Disordered" evidence="1">
    <location>
        <begin position="1"/>
        <end position="20"/>
    </location>
</feature>
<dbReference type="Gene3D" id="3.30.390.30">
    <property type="match status" value="1"/>
</dbReference>
<evidence type="ECO:0000256" key="1">
    <source>
        <dbReference type="SAM" id="MobiDB-lite"/>
    </source>
</evidence>